<reference evidence="1" key="2">
    <citation type="submission" date="2020-11" db="EMBL/GenBank/DDBJ databases">
        <authorList>
            <person name="McCartney M.A."/>
            <person name="Auch B."/>
            <person name="Kono T."/>
            <person name="Mallez S."/>
            <person name="Becker A."/>
            <person name="Gohl D.M."/>
            <person name="Silverstein K.A.T."/>
            <person name="Koren S."/>
            <person name="Bechman K.B."/>
            <person name="Herman A."/>
            <person name="Abrahante J.E."/>
            <person name="Garbe J."/>
        </authorList>
    </citation>
    <scope>NUCLEOTIDE SEQUENCE</scope>
    <source>
        <strain evidence="1">Duluth1</strain>
        <tissue evidence="1">Whole animal</tissue>
    </source>
</reference>
<protein>
    <submittedName>
        <fullName evidence="1">Uncharacterized protein</fullName>
    </submittedName>
</protein>
<name>A0A9D4H7P6_DREPO</name>
<dbReference type="AlphaFoldDB" id="A0A9D4H7P6"/>
<gene>
    <name evidence="1" type="ORF">DPMN_104398</name>
</gene>
<comment type="caution">
    <text evidence="1">The sequence shown here is derived from an EMBL/GenBank/DDBJ whole genome shotgun (WGS) entry which is preliminary data.</text>
</comment>
<keyword evidence="2" id="KW-1185">Reference proteome</keyword>
<dbReference type="Proteomes" id="UP000828390">
    <property type="component" value="Unassembled WGS sequence"/>
</dbReference>
<proteinExistence type="predicted"/>
<organism evidence="1 2">
    <name type="scientific">Dreissena polymorpha</name>
    <name type="common">Zebra mussel</name>
    <name type="synonym">Mytilus polymorpha</name>
    <dbReference type="NCBI Taxonomy" id="45954"/>
    <lineage>
        <taxon>Eukaryota</taxon>
        <taxon>Metazoa</taxon>
        <taxon>Spiralia</taxon>
        <taxon>Lophotrochozoa</taxon>
        <taxon>Mollusca</taxon>
        <taxon>Bivalvia</taxon>
        <taxon>Autobranchia</taxon>
        <taxon>Heteroconchia</taxon>
        <taxon>Euheterodonta</taxon>
        <taxon>Imparidentia</taxon>
        <taxon>Neoheterodontei</taxon>
        <taxon>Myida</taxon>
        <taxon>Dreissenoidea</taxon>
        <taxon>Dreissenidae</taxon>
        <taxon>Dreissena</taxon>
    </lineage>
</organism>
<accession>A0A9D4H7P6</accession>
<evidence type="ECO:0000313" key="2">
    <source>
        <dbReference type="Proteomes" id="UP000828390"/>
    </source>
</evidence>
<reference evidence="1" key="1">
    <citation type="journal article" date="2019" name="bioRxiv">
        <title>The Genome of the Zebra Mussel, Dreissena polymorpha: A Resource for Invasive Species Research.</title>
        <authorList>
            <person name="McCartney M.A."/>
            <person name="Auch B."/>
            <person name="Kono T."/>
            <person name="Mallez S."/>
            <person name="Zhang Y."/>
            <person name="Obille A."/>
            <person name="Becker A."/>
            <person name="Abrahante J.E."/>
            <person name="Garbe J."/>
            <person name="Badalamenti J.P."/>
            <person name="Herman A."/>
            <person name="Mangelson H."/>
            <person name="Liachko I."/>
            <person name="Sullivan S."/>
            <person name="Sone E.D."/>
            <person name="Koren S."/>
            <person name="Silverstein K.A.T."/>
            <person name="Beckman K.B."/>
            <person name="Gohl D.M."/>
        </authorList>
    </citation>
    <scope>NUCLEOTIDE SEQUENCE</scope>
    <source>
        <strain evidence="1">Duluth1</strain>
        <tissue evidence="1">Whole animal</tissue>
    </source>
</reference>
<dbReference type="EMBL" id="JAIWYP010000004">
    <property type="protein sequence ID" value="KAH3831136.1"/>
    <property type="molecule type" value="Genomic_DNA"/>
</dbReference>
<evidence type="ECO:0000313" key="1">
    <source>
        <dbReference type="EMBL" id="KAH3831136.1"/>
    </source>
</evidence>
<sequence length="60" mass="6832">MAYRSVLIVTLTQPDLNDSDLVTFSEEVKRRAKIQYGYVFGPDEHVSAILNICLESIMKI</sequence>